<reference evidence="9 10" key="1">
    <citation type="submission" date="2018-07" db="EMBL/GenBank/DDBJ databases">
        <title>Genomic Encyclopedia of Type Strains, Phase III (KMG-III): the genomes of soil and plant-associated and newly described type strains.</title>
        <authorList>
            <person name="Whitman W."/>
        </authorList>
    </citation>
    <scope>NUCLEOTIDE SEQUENCE [LARGE SCALE GENOMIC DNA]</scope>
    <source>
        <strain evidence="9 10">CECT 7031</strain>
    </source>
</reference>
<gene>
    <name evidence="9" type="ORF">DFP99_1275</name>
</gene>
<sequence>MNFIKRAGITLWARKGRTILLMITSSVILMFVMAGLIIQNAALTSAKTATNSIGSTVTLSQNRTKMMKQMQKQMASSSSSSSSSSSKPTFTQATTTIAKAKKIAALSNVASYNVSTSTSVNASGFSAVSTTTSSTQGGFGGGTSNSGDIQINGVSATAGATSFSDGTAKITSGRGIKASDEGTNNVVIESELASANSLKVGDTIKVADTSDSSEKTTLKIVGIYKVKTTTDGFSQQDPSNTIYGSYTLSNKIAGTVGKVSNVTYTMSDPSKTKAFVTAAKKILNDSDMTLTSDASSYKAAAKQMKGVASFASKIVWIVAIAGVLILGLIILLMTRERRREIGILVSLGETKGKVIAQLFTELLIVLAVALGVATAAGTAVSGSISNTLVQQQQSSQQSAATQGAPGGSGTSKTGGAPTGGGGMGGTTTAQTTDIDTVLTPAAVAELGGVAVLIALLSVGGAGITILRMKPKQILQAD</sequence>
<dbReference type="GO" id="GO:0005886">
    <property type="term" value="C:plasma membrane"/>
    <property type="evidence" value="ECO:0007669"/>
    <property type="project" value="UniProtKB-SubCell"/>
</dbReference>
<feature type="compositionally biased region" description="Gly residues" evidence="6">
    <location>
        <begin position="416"/>
        <end position="425"/>
    </location>
</feature>
<dbReference type="InterPro" id="IPR003838">
    <property type="entry name" value="ABC3_permease_C"/>
</dbReference>
<keyword evidence="10" id="KW-1185">Reference proteome</keyword>
<evidence type="ECO:0000256" key="6">
    <source>
        <dbReference type="SAM" id="MobiDB-lite"/>
    </source>
</evidence>
<feature type="domain" description="ABC3 transporter permease C-terminal" evidence="8">
    <location>
        <begin position="314"/>
        <end position="392"/>
    </location>
</feature>
<dbReference type="AlphaFoldDB" id="A0A288Q6Z8"/>
<comment type="caution">
    <text evidence="9">The sequence shown here is derived from an EMBL/GenBank/DDBJ whole genome shotgun (WGS) entry which is preliminary data.</text>
</comment>
<dbReference type="RefSeq" id="WP_070230525.1">
    <property type="nucleotide sequence ID" value="NZ_BJYO01000004.1"/>
</dbReference>
<dbReference type="EMBL" id="QRAS01000003">
    <property type="protein sequence ID" value="RDL05320.1"/>
    <property type="molecule type" value="Genomic_DNA"/>
</dbReference>
<dbReference type="PANTHER" id="PTHR30572:SF9">
    <property type="entry name" value="ABC TRANSPORTER PERMEASE PROTEIN"/>
    <property type="match status" value="1"/>
</dbReference>
<feature type="transmembrane region" description="Helical" evidence="7">
    <location>
        <begin position="446"/>
        <end position="466"/>
    </location>
</feature>
<dbReference type="KEGG" id="wso:WSWS_01334"/>
<dbReference type="GO" id="GO:0022857">
    <property type="term" value="F:transmembrane transporter activity"/>
    <property type="evidence" value="ECO:0007669"/>
    <property type="project" value="TreeGrafter"/>
</dbReference>
<accession>A0A288Q6Z8</accession>
<organism evidence="9 10">
    <name type="scientific">Weissella soli</name>
    <dbReference type="NCBI Taxonomy" id="155866"/>
    <lineage>
        <taxon>Bacteria</taxon>
        <taxon>Bacillati</taxon>
        <taxon>Bacillota</taxon>
        <taxon>Bacilli</taxon>
        <taxon>Lactobacillales</taxon>
        <taxon>Lactobacillaceae</taxon>
        <taxon>Weissella</taxon>
    </lineage>
</organism>
<feature type="transmembrane region" description="Helical" evidence="7">
    <location>
        <begin position="354"/>
        <end position="376"/>
    </location>
</feature>
<evidence type="ECO:0000256" key="3">
    <source>
        <dbReference type="ARBA" id="ARBA00022692"/>
    </source>
</evidence>
<keyword evidence="2" id="KW-1003">Cell membrane</keyword>
<feature type="transmembrane region" description="Helical" evidence="7">
    <location>
        <begin position="314"/>
        <end position="333"/>
    </location>
</feature>
<evidence type="ECO:0000259" key="8">
    <source>
        <dbReference type="Pfam" id="PF02687"/>
    </source>
</evidence>
<feature type="region of interest" description="Disordered" evidence="6">
    <location>
        <begin position="395"/>
        <end position="428"/>
    </location>
</feature>
<dbReference type="Proteomes" id="UP000254912">
    <property type="component" value="Unassembled WGS sequence"/>
</dbReference>
<keyword evidence="4 7" id="KW-1133">Transmembrane helix</keyword>
<evidence type="ECO:0000256" key="2">
    <source>
        <dbReference type="ARBA" id="ARBA00022475"/>
    </source>
</evidence>
<name>A0A288Q6Z8_9LACO</name>
<evidence type="ECO:0000313" key="10">
    <source>
        <dbReference type="Proteomes" id="UP000254912"/>
    </source>
</evidence>
<evidence type="ECO:0000313" key="9">
    <source>
        <dbReference type="EMBL" id="RDL05320.1"/>
    </source>
</evidence>
<keyword evidence="5 7" id="KW-0472">Membrane</keyword>
<feature type="transmembrane region" description="Helical" evidence="7">
    <location>
        <begin position="20"/>
        <end position="38"/>
    </location>
</feature>
<evidence type="ECO:0000256" key="5">
    <source>
        <dbReference type="ARBA" id="ARBA00023136"/>
    </source>
</evidence>
<evidence type="ECO:0000256" key="4">
    <source>
        <dbReference type="ARBA" id="ARBA00022989"/>
    </source>
</evidence>
<dbReference type="PANTHER" id="PTHR30572">
    <property type="entry name" value="MEMBRANE COMPONENT OF TRANSPORTER-RELATED"/>
    <property type="match status" value="1"/>
</dbReference>
<dbReference type="InterPro" id="IPR050250">
    <property type="entry name" value="Macrolide_Exporter_MacB"/>
</dbReference>
<feature type="region of interest" description="Disordered" evidence="6">
    <location>
        <begin position="66"/>
        <end position="89"/>
    </location>
</feature>
<proteinExistence type="predicted"/>
<evidence type="ECO:0000256" key="1">
    <source>
        <dbReference type="ARBA" id="ARBA00004651"/>
    </source>
</evidence>
<comment type="subcellular location">
    <subcellularLocation>
        <location evidence="1">Cell membrane</location>
        <topology evidence="1">Multi-pass membrane protein</topology>
    </subcellularLocation>
</comment>
<feature type="compositionally biased region" description="Low complexity" evidence="6">
    <location>
        <begin position="67"/>
        <end position="86"/>
    </location>
</feature>
<dbReference type="GeneID" id="94546520"/>
<dbReference type="Pfam" id="PF02687">
    <property type="entry name" value="FtsX"/>
    <property type="match status" value="1"/>
</dbReference>
<protein>
    <submittedName>
        <fullName evidence="9">Putative ABC transport system permease protein</fullName>
    </submittedName>
</protein>
<evidence type="ECO:0000256" key="7">
    <source>
        <dbReference type="SAM" id="Phobius"/>
    </source>
</evidence>
<keyword evidence="3 7" id="KW-0812">Transmembrane</keyword>